<evidence type="ECO:0000256" key="1">
    <source>
        <dbReference type="SAM" id="SignalP"/>
    </source>
</evidence>
<evidence type="ECO:0000259" key="2">
    <source>
        <dbReference type="Pfam" id="PF03724"/>
    </source>
</evidence>
<evidence type="ECO:0000313" key="3">
    <source>
        <dbReference type="EMBL" id="PAP77669.1"/>
    </source>
</evidence>
<dbReference type="PROSITE" id="PS51257">
    <property type="entry name" value="PROKAR_LIPOPROTEIN"/>
    <property type="match status" value="1"/>
</dbReference>
<accession>A0A271J4Q7</accession>
<dbReference type="EMBL" id="MQWD01000001">
    <property type="protein sequence ID" value="PAP77669.1"/>
    <property type="molecule type" value="Genomic_DNA"/>
</dbReference>
<dbReference type="Proteomes" id="UP000216339">
    <property type="component" value="Unassembled WGS sequence"/>
</dbReference>
<reference evidence="3 4" key="1">
    <citation type="submission" date="2016-11" db="EMBL/GenBank/DDBJ databases">
        <title>Study of marine rhodopsin-containing bacteria.</title>
        <authorList>
            <person name="Yoshizawa S."/>
            <person name="Kumagai Y."/>
            <person name="Kogure K."/>
        </authorList>
    </citation>
    <scope>NUCLEOTIDE SEQUENCE [LARGE SCALE GENOMIC DNA]</scope>
    <source>
        <strain evidence="3 4">SAORIC-28</strain>
    </source>
</reference>
<comment type="caution">
    <text evidence="3">The sequence shown here is derived from an EMBL/GenBank/DDBJ whole genome shotgun (WGS) entry which is preliminary data.</text>
</comment>
<organism evidence="3 4">
    <name type="scientific">Rubrivirga marina</name>
    <dbReference type="NCBI Taxonomy" id="1196024"/>
    <lineage>
        <taxon>Bacteria</taxon>
        <taxon>Pseudomonadati</taxon>
        <taxon>Rhodothermota</taxon>
        <taxon>Rhodothermia</taxon>
        <taxon>Rhodothermales</taxon>
        <taxon>Rubricoccaceae</taxon>
        <taxon>Rubrivirga</taxon>
    </lineage>
</organism>
<dbReference type="AlphaFoldDB" id="A0A271J4Q7"/>
<protein>
    <recommendedName>
        <fullName evidence="2">DUF306 domain-containing protein</fullName>
    </recommendedName>
</protein>
<proteinExistence type="predicted"/>
<evidence type="ECO:0000313" key="4">
    <source>
        <dbReference type="Proteomes" id="UP000216339"/>
    </source>
</evidence>
<feature type="domain" description="DUF306" evidence="2">
    <location>
        <begin position="27"/>
        <end position="105"/>
    </location>
</feature>
<feature type="chain" id="PRO_5013284067" description="DUF306 domain-containing protein" evidence="1">
    <location>
        <begin position="23"/>
        <end position="136"/>
    </location>
</feature>
<keyword evidence="4" id="KW-1185">Reference proteome</keyword>
<dbReference type="Gene3D" id="2.40.128.270">
    <property type="match status" value="1"/>
</dbReference>
<dbReference type="InterPro" id="IPR005184">
    <property type="entry name" value="DUF306_Meta_HslJ"/>
</dbReference>
<dbReference type="OrthoDB" id="880459at2"/>
<keyword evidence="1" id="KW-0732">Signal</keyword>
<sequence>MRAALASFAALLALAACQPAPAVGVESDVPGSTWSLERIVLDDGEVRRGQGEQVSFGPEGSLSIASCNLCSGRYALDDSVLTINGPLACTRRACTPGTVELERHLDGTSTLRRDGAYLIIEPDSLAEQILFVPAEP</sequence>
<dbReference type="InterPro" id="IPR038670">
    <property type="entry name" value="HslJ-like_sf"/>
</dbReference>
<dbReference type="Pfam" id="PF03724">
    <property type="entry name" value="META"/>
    <property type="match status" value="1"/>
</dbReference>
<feature type="signal peptide" evidence="1">
    <location>
        <begin position="1"/>
        <end position="22"/>
    </location>
</feature>
<dbReference type="RefSeq" id="WP_095511338.1">
    <property type="nucleotide sequence ID" value="NZ_MQWD01000001.1"/>
</dbReference>
<name>A0A271J4Q7_9BACT</name>
<gene>
    <name evidence="3" type="ORF">BSZ37_15080</name>
</gene>